<reference evidence="1" key="1">
    <citation type="journal article" date="2021" name="Proc. Natl. Acad. Sci. U.S.A.">
        <title>A Catalog of Tens of Thousands of Viruses from Human Metagenomes Reveals Hidden Associations with Chronic Diseases.</title>
        <authorList>
            <person name="Tisza M.J."/>
            <person name="Buck C.B."/>
        </authorList>
    </citation>
    <scope>NUCLEOTIDE SEQUENCE</scope>
    <source>
        <strain evidence="1">CtRPH1</strain>
    </source>
</reference>
<dbReference type="GO" id="GO:0003677">
    <property type="term" value="F:DNA binding"/>
    <property type="evidence" value="ECO:0007669"/>
    <property type="project" value="InterPro"/>
</dbReference>
<protein>
    <submittedName>
        <fullName evidence="1">Transcription factor-turn-helix, DNA binding protein, TRANSCRIPTION.95A</fullName>
    </submittedName>
</protein>
<name>A0A8S5MAM4_9CAUD</name>
<dbReference type="EMBL" id="BK014862">
    <property type="protein sequence ID" value="DAD79284.1"/>
    <property type="molecule type" value="Genomic_DNA"/>
</dbReference>
<organism evidence="1">
    <name type="scientific">Myoviridae sp. ctRPH1</name>
    <dbReference type="NCBI Taxonomy" id="2826650"/>
    <lineage>
        <taxon>Viruses</taxon>
        <taxon>Duplodnaviria</taxon>
        <taxon>Heunggongvirae</taxon>
        <taxon>Uroviricota</taxon>
        <taxon>Caudoviricetes</taxon>
    </lineage>
</organism>
<proteinExistence type="predicted"/>
<dbReference type="SUPFAM" id="SSF47413">
    <property type="entry name" value="lambda repressor-like DNA-binding domains"/>
    <property type="match status" value="1"/>
</dbReference>
<evidence type="ECO:0000313" key="1">
    <source>
        <dbReference type="EMBL" id="DAD79284.1"/>
    </source>
</evidence>
<sequence>MDLLRDNRPALVSRISALAKAQGVTLKHLCECIGKRRTFLGEVRLERDYLDPAELAIIADRLHTTTDYLIGATDEPSAAPAHASAAPSDAPQATIPSLLVSVPTSPTREYLRLAAAFLADTVDRAIATQKTAATPDDVTAVDVAALIQTLPPERLQLLAGCADFLSRFGTGADRAI</sequence>
<dbReference type="InterPro" id="IPR010982">
    <property type="entry name" value="Lambda_DNA-bd_dom_sf"/>
</dbReference>
<accession>A0A8S5MAM4</accession>
<dbReference type="InterPro" id="IPR001387">
    <property type="entry name" value="Cro/C1-type_HTH"/>
</dbReference>
<dbReference type="CDD" id="cd00093">
    <property type="entry name" value="HTH_XRE"/>
    <property type="match status" value="1"/>
</dbReference>